<keyword evidence="1" id="KW-0805">Transcription regulation</keyword>
<evidence type="ECO:0000313" key="7">
    <source>
        <dbReference type="Proteomes" id="UP000199529"/>
    </source>
</evidence>
<accession>A0A1H3SIB3</accession>
<dbReference type="PROSITE" id="PS01081">
    <property type="entry name" value="HTH_TETR_1"/>
    <property type="match status" value="1"/>
</dbReference>
<reference evidence="7" key="1">
    <citation type="submission" date="2016-10" db="EMBL/GenBank/DDBJ databases">
        <authorList>
            <person name="Varghese N."/>
            <person name="Submissions S."/>
        </authorList>
    </citation>
    <scope>NUCLEOTIDE SEQUENCE [LARGE SCALE GENOMIC DNA]</scope>
    <source>
        <strain evidence="7">CGMCC 4.3530</strain>
    </source>
</reference>
<dbReference type="InterPro" id="IPR001647">
    <property type="entry name" value="HTH_TetR"/>
</dbReference>
<dbReference type="InterPro" id="IPR023772">
    <property type="entry name" value="DNA-bd_HTH_TetR-type_CS"/>
</dbReference>
<evidence type="ECO:0000256" key="3">
    <source>
        <dbReference type="ARBA" id="ARBA00023163"/>
    </source>
</evidence>
<evidence type="ECO:0000256" key="1">
    <source>
        <dbReference type="ARBA" id="ARBA00023015"/>
    </source>
</evidence>
<dbReference type="Proteomes" id="UP000199529">
    <property type="component" value="Unassembled WGS sequence"/>
</dbReference>
<dbReference type="Gene3D" id="1.10.10.60">
    <property type="entry name" value="Homeodomain-like"/>
    <property type="match status" value="1"/>
</dbReference>
<dbReference type="SUPFAM" id="SSF48498">
    <property type="entry name" value="Tetracyclin repressor-like, C-terminal domain"/>
    <property type="match status" value="1"/>
</dbReference>
<protein>
    <submittedName>
        <fullName evidence="6">Transcriptional regulator, TetR family</fullName>
    </submittedName>
</protein>
<dbReference type="AlphaFoldDB" id="A0A1H3SIB3"/>
<dbReference type="InterPro" id="IPR009057">
    <property type="entry name" value="Homeodomain-like_sf"/>
</dbReference>
<feature type="DNA-binding region" description="H-T-H motif" evidence="4">
    <location>
        <begin position="32"/>
        <end position="51"/>
    </location>
</feature>
<dbReference type="Gene3D" id="1.10.357.10">
    <property type="entry name" value="Tetracycline Repressor, domain 2"/>
    <property type="match status" value="1"/>
</dbReference>
<proteinExistence type="predicted"/>
<keyword evidence="3" id="KW-0804">Transcription</keyword>
<organism evidence="6 7">
    <name type="scientific">Saccharopolyspora shandongensis</name>
    <dbReference type="NCBI Taxonomy" id="418495"/>
    <lineage>
        <taxon>Bacteria</taxon>
        <taxon>Bacillati</taxon>
        <taxon>Actinomycetota</taxon>
        <taxon>Actinomycetes</taxon>
        <taxon>Pseudonocardiales</taxon>
        <taxon>Pseudonocardiaceae</taxon>
        <taxon>Saccharopolyspora</taxon>
    </lineage>
</organism>
<dbReference type="OrthoDB" id="9805134at2"/>
<feature type="domain" description="HTH tetR-type" evidence="5">
    <location>
        <begin position="9"/>
        <end position="69"/>
    </location>
</feature>
<evidence type="ECO:0000256" key="4">
    <source>
        <dbReference type="PROSITE-ProRule" id="PRU00335"/>
    </source>
</evidence>
<gene>
    <name evidence="6" type="ORF">SAMN05216215_106524</name>
</gene>
<dbReference type="PRINTS" id="PR00455">
    <property type="entry name" value="HTHTETR"/>
</dbReference>
<dbReference type="GO" id="GO:0003677">
    <property type="term" value="F:DNA binding"/>
    <property type="evidence" value="ECO:0007669"/>
    <property type="project" value="UniProtKB-UniRule"/>
</dbReference>
<dbReference type="SUPFAM" id="SSF46689">
    <property type="entry name" value="Homeodomain-like"/>
    <property type="match status" value="1"/>
</dbReference>
<dbReference type="Pfam" id="PF16925">
    <property type="entry name" value="TetR_C_13"/>
    <property type="match status" value="1"/>
</dbReference>
<dbReference type="PROSITE" id="PS50977">
    <property type="entry name" value="HTH_TETR_2"/>
    <property type="match status" value="1"/>
</dbReference>
<dbReference type="InterPro" id="IPR036271">
    <property type="entry name" value="Tet_transcr_reg_TetR-rel_C_sf"/>
</dbReference>
<dbReference type="RefSeq" id="WP_093276649.1">
    <property type="nucleotide sequence ID" value="NZ_FNOK01000065.1"/>
</dbReference>
<evidence type="ECO:0000259" key="5">
    <source>
        <dbReference type="PROSITE" id="PS50977"/>
    </source>
</evidence>
<dbReference type="STRING" id="418495.SAMN05216215_106524"/>
<keyword evidence="2 4" id="KW-0238">DNA-binding</keyword>
<sequence length="212" mass="23041">MSPRGRPRSFDREAALRTAMELFWARGYEATSLSDLTGAMGISSPSLYAAFGSKEDLFREAVALYNSADEAVGDRSLQRQPTARCAIEAMLRDNADAYVDPDTPRGCMVVLAATNCTPENARIWDFLAECRKDDFRAVLARLERGVADGDVPADADLEKIASFYLTVLQGLSIQARDGSSRAAVHAVIDCAMLAWDGMVAAPEVRRDDTVPA</sequence>
<dbReference type="PANTHER" id="PTHR47506:SF1">
    <property type="entry name" value="HTH-TYPE TRANSCRIPTIONAL REGULATOR YJDC"/>
    <property type="match status" value="1"/>
</dbReference>
<dbReference type="EMBL" id="FNOK01000065">
    <property type="protein sequence ID" value="SDZ37467.1"/>
    <property type="molecule type" value="Genomic_DNA"/>
</dbReference>
<dbReference type="Pfam" id="PF00440">
    <property type="entry name" value="TetR_N"/>
    <property type="match status" value="1"/>
</dbReference>
<name>A0A1H3SIB3_9PSEU</name>
<evidence type="ECO:0000313" key="6">
    <source>
        <dbReference type="EMBL" id="SDZ37467.1"/>
    </source>
</evidence>
<dbReference type="InterPro" id="IPR011075">
    <property type="entry name" value="TetR_C"/>
</dbReference>
<keyword evidence="7" id="KW-1185">Reference proteome</keyword>
<dbReference type="PANTHER" id="PTHR47506">
    <property type="entry name" value="TRANSCRIPTIONAL REGULATORY PROTEIN"/>
    <property type="match status" value="1"/>
</dbReference>
<evidence type="ECO:0000256" key="2">
    <source>
        <dbReference type="ARBA" id="ARBA00023125"/>
    </source>
</evidence>